<name>A0A0C2G9E2_9BILA</name>
<dbReference type="InterPro" id="IPR014044">
    <property type="entry name" value="CAP_dom"/>
</dbReference>
<dbReference type="OrthoDB" id="5849228at2759"/>
<dbReference type="SUPFAM" id="SSF55797">
    <property type="entry name" value="PR-1-like"/>
    <property type="match status" value="1"/>
</dbReference>
<feature type="domain" description="SCP" evidence="2">
    <location>
        <begin position="37"/>
        <end position="189"/>
    </location>
</feature>
<reference evidence="3 4" key="1">
    <citation type="submission" date="2013-12" db="EMBL/GenBank/DDBJ databases">
        <title>Draft genome of the parsitic nematode Ancylostoma duodenale.</title>
        <authorList>
            <person name="Mitreva M."/>
        </authorList>
    </citation>
    <scope>NUCLEOTIDE SEQUENCE [LARGE SCALE GENOMIC DNA]</scope>
    <source>
        <strain evidence="3 4">Zhejiang</strain>
    </source>
</reference>
<organism evidence="3 4">
    <name type="scientific">Ancylostoma duodenale</name>
    <dbReference type="NCBI Taxonomy" id="51022"/>
    <lineage>
        <taxon>Eukaryota</taxon>
        <taxon>Metazoa</taxon>
        <taxon>Ecdysozoa</taxon>
        <taxon>Nematoda</taxon>
        <taxon>Chromadorea</taxon>
        <taxon>Rhabditida</taxon>
        <taxon>Rhabditina</taxon>
        <taxon>Rhabditomorpha</taxon>
        <taxon>Strongyloidea</taxon>
        <taxon>Ancylostomatidae</taxon>
        <taxon>Ancylostomatinae</taxon>
        <taxon>Ancylostoma</taxon>
    </lineage>
</organism>
<proteinExistence type="predicted"/>
<evidence type="ECO:0000313" key="4">
    <source>
        <dbReference type="Proteomes" id="UP000054047"/>
    </source>
</evidence>
<evidence type="ECO:0000313" key="3">
    <source>
        <dbReference type="EMBL" id="KIH55469.1"/>
    </source>
</evidence>
<dbReference type="InterPro" id="IPR035940">
    <property type="entry name" value="CAP_sf"/>
</dbReference>
<dbReference type="SMART" id="SM00198">
    <property type="entry name" value="SCP"/>
    <property type="match status" value="1"/>
</dbReference>
<evidence type="ECO:0000259" key="2">
    <source>
        <dbReference type="SMART" id="SM00198"/>
    </source>
</evidence>
<feature type="region of interest" description="Disordered" evidence="1">
    <location>
        <begin position="25"/>
        <end position="51"/>
    </location>
</feature>
<accession>A0A0C2G9E2</accession>
<dbReference type="Gene3D" id="3.40.33.10">
    <property type="entry name" value="CAP"/>
    <property type="match status" value="1"/>
</dbReference>
<gene>
    <name evidence="3" type="ORF">ANCDUO_14371</name>
</gene>
<dbReference type="Proteomes" id="UP000054047">
    <property type="component" value="Unassembled WGS sequence"/>
</dbReference>
<dbReference type="CDD" id="cd05380">
    <property type="entry name" value="CAP_euk"/>
    <property type="match status" value="1"/>
</dbReference>
<dbReference type="Pfam" id="PF00188">
    <property type="entry name" value="CAP"/>
    <property type="match status" value="1"/>
</dbReference>
<dbReference type="AlphaFoldDB" id="A0A0C2G9E2"/>
<protein>
    <submittedName>
        <fullName evidence="3">SCP-like protein</fullName>
    </submittedName>
</protein>
<dbReference type="EMBL" id="KN737314">
    <property type="protein sequence ID" value="KIH55469.1"/>
    <property type="molecule type" value="Genomic_DNA"/>
</dbReference>
<sequence length="197" mass="22146">MAQELKVPLQVAAIFIAVLNEPNQRRKKNEKNENDNSSANNSTHDDDDCRSRLAKGTEINGNIGTAPQAANMLKMKYDCNAEASAMAAAKKCSGKPSPPETRPGYKENFVKIHRTFLNLPDTARHASQIWWKQLAQYGANRQMLFTQAMRTEKTRIIRNWGKSGRVYLLRSNKALGTDDSYDQQIASVTLLSFTLKK</sequence>
<keyword evidence="4" id="KW-1185">Reference proteome</keyword>
<evidence type="ECO:0000256" key="1">
    <source>
        <dbReference type="SAM" id="MobiDB-lite"/>
    </source>
</evidence>